<dbReference type="STRING" id="43989.cce_3813"/>
<gene>
    <name evidence="1" type="ordered locus">cce_3813</name>
</gene>
<name>B1WNY2_CROS5</name>
<organism evidence="1 2">
    <name type="scientific">Crocosphaera subtropica (strain ATCC 51142 / BH68)</name>
    <name type="common">Cyanothece sp. (strain ATCC 51142)</name>
    <dbReference type="NCBI Taxonomy" id="43989"/>
    <lineage>
        <taxon>Bacteria</taxon>
        <taxon>Bacillati</taxon>
        <taxon>Cyanobacteriota</taxon>
        <taxon>Cyanophyceae</taxon>
        <taxon>Oscillatoriophycideae</taxon>
        <taxon>Chroococcales</taxon>
        <taxon>Aphanothecaceae</taxon>
        <taxon>Crocosphaera</taxon>
        <taxon>Crocosphaera subtropica</taxon>
    </lineage>
</organism>
<accession>B1WNY2</accession>
<keyword evidence="2" id="KW-1185">Reference proteome</keyword>
<dbReference type="EMBL" id="CP000806">
    <property type="protein sequence ID" value="ACB53161.1"/>
    <property type="molecule type" value="Genomic_DNA"/>
</dbReference>
<evidence type="ECO:0000313" key="2">
    <source>
        <dbReference type="Proteomes" id="UP000001203"/>
    </source>
</evidence>
<sequence length="207" mass="22994">MKLRELIMWILSYPNRPLHKVPNSLSLYKKKNMSLFDQVLSAINEPAKQANPTQLSQIINMVEQLSQVRDVNEQKSQVITSIVGKYVRSALKEKQQTQGIEEAEAVIEKYGGTSPNADAVNAVMTPQKQQQMAQEVATSTGLNRDVIESMLPTLIPIILQFLQTGATIVKNPGQRNNSVLQSFLDTDGDQDVDIADALSLAKRFLSN</sequence>
<dbReference type="eggNOG" id="COG5403">
    <property type="taxonomic scope" value="Bacteria"/>
</dbReference>
<proteinExistence type="predicted"/>
<evidence type="ECO:0000313" key="1">
    <source>
        <dbReference type="EMBL" id="ACB53161.1"/>
    </source>
</evidence>
<evidence type="ECO:0008006" key="3">
    <source>
        <dbReference type="Google" id="ProtNLM"/>
    </source>
</evidence>
<dbReference type="AlphaFoldDB" id="B1WNY2"/>
<dbReference type="Proteomes" id="UP000001203">
    <property type="component" value="Chromosome circular"/>
</dbReference>
<dbReference type="KEGG" id="cyt:cce_3813"/>
<dbReference type="HOGENOM" id="CLU_1523680_0_0_3"/>
<protein>
    <recommendedName>
        <fullName evidence="3">DUF937 domain-containing protein</fullName>
    </recommendedName>
</protein>
<reference evidence="1 2" key="1">
    <citation type="journal article" date="2008" name="Proc. Natl. Acad. Sci. U.S.A.">
        <title>The genome of Cyanothece 51142, a unicellular diazotrophic cyanobacterium important in the marine nitrogen cycle.</title>
        <authorList>
            <person name="Welsh E.A."/>
            <person name="Liberton M."/>
            <person name="Stoeckel J."/>
            <person name="Loh T."/>
            <person name="Elvitigala T."/>
            <person name="Wang C."/>
            <person name="Wollam A."/>
            <person name="Fulton R.S."/>
            <person name="Clifton S.W."/>
            <person name="Jacobs J.M."/>
            <person name="Aurora R."/>
            <person name="Ghosh B.K."/>
            <person name="Sherman L.A."/>
            <person name="Smith R.D."/>
            <person name="Wilson R.K."/>
            <person name="Pakrasi H.B."/>
        </authorList>
    </citation>
    <scope>NUCLEOTIDE SEQUENCE [LARGE SCALE GENOMIC DNA]</scope>
    <source>
        <strain evidence="2">ATCC 51142 / BH68</strain>
    </source>
</reference>